<feature type="compositionally biased region" description="Polar residues" evidence="6">
    <location>
        <begin position="370"/>
        <end position="385"/>
    </location>
</feature>
<dbReference type="CDD" id="cd07981">
    <property type="entry name" value="HFD_TAF12"/>
    <property type="match status" value="1"/>
</dbReference>
<dbReference type="GO" id="GO:0017025">
    <property type="term" value="F:TBP-class protein binding"/>
    <property type="evidence" value="ECO:0007669"/>
    <property type="project" value="TreeGrafter"/>
</dbReference>
<proteinExistence type="inferred from homology"/>
<evidence type="ECO:0000259" key="7">
    <source>
        <dbReference type="Pfam" id="PF03847"/>
    </source>
</evidence>
<name>A0A9P3CT37_9PEZI</name>
<feature type="compositionally biased region" description="Polar residues" evidence="6">
    <location>
        <begin position="61"/>
        <end position="79"/>
    </location>
</feature>
<feature type="domain" description="Transcription initiation factor TFIID subunit 12" evidence="7">
    <location>
        <begin position="502"/>
        <end position="578"/>
    </location>
</feature>
<evidence type="ECO:0000313" key="8">
    <source>
        <dbReference type="EMBL" id="GIZ48822.1"/>
    </source>
</evidence>
<evidence type="ECO:0000256" key="3">
    <source>
        <dbReference type="ARBA" id="ARBA00023015"/>
    </source>
</evidence>
<feature type="compositionally biased region" description="Polar residues" evidence="6">
    <location>
        <begin position="253"/>
        <end position="271"/>
    </location>
</feature>
<dbReference type="EMBL" id="BOLY01000008">
    <property type="protein sequence ID" value="GIZ48822.1"/>
    <property type="molecule type" value="Genomic_DNA"/>
</dbReference>
<protein>
    <recommendedName>
        <fullName evidence="7">Transcription initiation factor TFIID subunit 12 domain-containing protein</fullName>
    </recommendedName>
</protein>
<dbReference type="InterPro" id="IPR003228">
    <property type="entry name" value="TFIID_TAF12_dom"/>
</dbReference>
<reference evidence="8 9" key="1">
    <citation type="submission" date="2021-01" db="EMBL/GenBank/DDBJ databases">
        <title>Cercospora kikuchii MAFF 305040 whole genome shotgun sequence.</title>
        <authorList>
            <person name="Kashiwa T."/>
            <person name="Suzuki T."/>
        </authorList>
    </citation>
    <scope>NUCLEOTIDE SEQUENCE [LARGE SCALE GENOMIC DNA]</scope>
    <source>
        <strain evidence="8 9">MAFF 305040</strain>
    </source>
</reference>
<feature type="compositionally biased region" description="Low complexity" evidence="6">
    <location>
        <begin position="286"/>
        <end position="344"/>
    </location>
</feature>
<evidence type="ECO:0000256" key="5">
    <source>
        <dbReference type="ARBA" id="ARBA00023242"/>
    </source>
</evidence>
<evidence type="ECO:0000256" key="2">
    <source>
        <dbReference type="ARBA" id="ARBA00007530"/>
    </source>
</evidence>
<feature type="compositionally biased region" description="Polar residues" evidence="6">
    <location>
        <begin position="345"/>
        <end position="355"/>
    </location>
</feature>
<gene>
    <name evidence="8" type="ORF">CKM354_001186800</name>
</gene>
<feature type="compositionally biased region" description="Polar residues" evidence="6">
    <location>
        <begin position="418"/>
        <end position="444"/>
    </location>
</feature>
<dbReference type="InterPro" id="IPR037794">
    <property type="entry name" value="TAF12"/>
</dbReference>
<feature type="compositionally biased region" description="Low complexity" evidence="6">
    <location>
        <begin position="80"/>
        <end position="136"/>
    </location>
</feature>
<evidence type="ECO:0000256" key="4">
    <source>
        <dbReference type="ARBA" id="ARBA00023163"/>
    </source>
</evidence>
<keyword evidence="5" id="KW-0539">Nucleus</keyword>
<dbReference type="Proteomes" id="UP000825890">
    <property type="component" value="Unassembled WGS sequence"/>
</dbReference>
<feature type="region of interest" description="Disordered" evidence="6">
    <location>
        <begin position="449"/>
        <end position="468"/>
    </location>
</feature>
<organism evidence="8 9">
    <name type="scientific">Cercospora kikuchii</name>
    <dbReference type="NCBI Taxonomy" id="84275"/>
    <lineage>
        <taxon>Eukaryota</taxon>
        <taxon>Fungi</taxon>
        <taxon>Dikarya</taxon>
        <taxon>Ascomycota</taxon>
        <taxon>Pezizomycotina</taxon>
        <taxon>Dothideomycetes</taxon>
        <taxon>Dothideomycetidae</taxon>
        <taxon>Mycosphaerellales</taxon>
        <taxon>Mycosphaerellaceae</taxon>
        <taxon>Cercospora</taxon>
    </lineage>
</organism>
<dbReference type="Gene3D" id="1.10.20.10">
    <property type="entry name" value="Histone, subunit A"/>
    <property type="match status" value="1"/>
</dbReference>
<dbReference type="GeneID" id="68297443"/>
<keyword evidence="4" id="KW-0804">Transcription</keyword>
<keyword evidence="9" id="KW-1185">Reference proteome</keyword>
<feature type="compositionally biased region" description="Basic and acidic residues" evidence="6">
    <location>
        <begin position="50"/>
        <end position="60"/>
    </location>
</feature>
<accession>A0A9P3CT37</accession>
<feature type="region of interest" description="Disordered" evidence="6">
    <location>
        <begin position="236"/>
        <end position="444"/>
    </location>
</feature>
<comment type="similarity">
    <text evidence="2">Belongs to the TAF12 family.</text>
</comment>
<comment type="subcellular location">
    <subcellularLocation>
        <location evidence="1">Nucleus</location>
    </subcellularLocation>
</comment>
<feature type="compositionally biased region" description="Low complexity" evidence="6">
    <location>
        <begin position="356"/>
        <end position="369"/>
    </location>
</feature>
<dbReference type="GO" id="GO:0046982">
    <property type="term" value="F:protein heterodimerization activity"/>
    <property type="evidence" value="ECO:0007669"/>
    <property type="project" value="InterPro"/>
</dbReference>
<feature type="compositionally biased region" description="Low complexity" evidence="6">
    <location>
        <begin position="452"/>
        <end position="464"/>
    </location>
</feature>
<dbReference type="Pfam" id="PF03847">
    <property type="entry name" value="TFIID_20kDa"/>
    <property type="match status" value="1"/>
</dbReference>
<dbReference type="GO" id="GO:0005669">
    <property type="term" value="C:transcription factor TFIID complex"/>
    <property type="evidence" value="ECO:0007669"/>
    <property type="project" value="InterPro"/>
</dbReference>
<evidence type="ECO:0000256" key="1">
    <source>
        <dbReference type="ARBA" id="ARBA00004123"/>
    </source>
</evidence>
<dbReference type="OrthoDB" id="2193432at2759"/>
<sequence length="619" mass="67687">MAQPPSSGNPVMIRPEQIDQLPFLDAPSKLQYKQGLTQIWNQFNNSPEGSDQRKEAETKIRTASSRLMAQLANRNRPNSAQGQPGQQNQQPRPAQQGGQPQQMSQQQQGQQPGQQAGQMTQQQMAQAQAAARARQQGQGGQGGNAMGNQQQLPQLMPKSQEDLDNVVLTIPAEQQQAWRNQAHSILAKRDQILNQARSVQSQLSRYQQSQQPVPENMRKNFEAAKQAVATVNQNWNNWKARGEGRADGAQQARPATQQGAVNNATSQQQQPDAKPTNGLPSPPQPQAGFQQNQQGASQNQQNAQPPQAANQQQMAQSSGQPQQQPQQQQNFPQQNNMGSQMQQQRPPQINTSIPNQAAAGQQSGAPQTAMPNSAGQNGRQPQPLTHQAAMASAAESYHRENQPQQQGPQAPQMPNGLPFSTQPNNTSQQNTPTYPNLQTTQQSSANTKFPIPKTLQLGPQTQQPVPGPPARPTYNNAGMMQQPGIQRPPPFTLEGEGDRVLSKRKLDELVRQVTGAAPAASDSESSNVLSPEVEEVMLELADDFTDSVLGDACKLAKMRPNQTLDIRDIQIVLERKYGIRIPGYSLEEARTVKKFQPAAAWQNKMQAVQAAKVMGGRDP</sequence>
<evidence type="ECO:0000313" key="9">
    <source>
        <dbReference type="Proteomes" id="UP000825890"/>
    </source>
</evidence>
<dbReference type="SUPFAM" id="SSF47113">
    <property type="entry name" value="Histone-fold"/>
    <property type="match status" value="1"/>
</dbReference>
<keyword evidence="3" id="KW-0805">Transcription regulation</keyword>
<dbReference type="RefSeq" id="XP_044663309.1">
    <property type="nucleotide sequence ID" value="XM_044807374.1"/>
</dbReference>
<feature type="compositionally biased region" description="Low complexity" evidence="6">
    <location>
        <begin position="402"/>
        <end position="414"/>
    </location>
</feature>
<dbReference type="GO" id="GO:0003677">
    <property type="term" value="F:DNA binding"/>
    <property type="evidence" value="ECO:0007669"/>
    <property type="project" value="TreeGrafter"/>
</dbReference>
<feature type="region of interest" description="Disordered" evidence="6">
    <location>
        <begin position="41"/>
        <end position="160"/>
    </location>
</feature>
<dbReference type="AlphaFoldDB" id="A0A9P3CT37"/>
<dbReference type="PANTHER" id="PTHR12264:SF21">
    <property type="entry name" value="TRANSCRIPTION INITIATION FACTOR TFIID SUBUNIT 12"/>
    <property type="match status" value="1"/>
</dbReference>
<dbReference type="PANTHER" id="PTHR12264">
    <property type="entry name" value="TRANSCRIPTION INITIATION FACTOR TFIID SUBUNIT 12"/>
    <property type="match status" value="1"/>
</dbReference>
<dbReference type="GO" id="GO:0051123">
    <property type="term" value="P:RNA polymerase II preinitiation complex assembly"/>
    <property type="evidence" value="ECO:0007669"/>
    <property type="project" value="TreeGrafter"/>
</dbReference>
<dbReference type="GO" id="GO:0000124">
    <property type="term" value="C:SAGA complex"/>
    <property type="evidence" value="ECO:0007669"/>
    <property type="project" value="InterPro"/>
</dbReference>
<evidence type="ECO:0000256" key="6">
    <source>
        <dbReference type="SAM" id="MobiDB-lite"/>
    </source>
</evidence>
<comment type="caution">
    <text evidence="8">The sequence shown here is derived from an EMBL/GenBank/DDBJ whole genome shotgun (WGS) entry which is preliminary data.</text>
</comment>
<dbReference type="InterPro" id="IPR009072">
    <property type="entry name" value="Histone-fold"/>
</dbReference>